<evidence type="ECO:0000256" key="3">
    <source>
        <dbReference type="ARBA" id="ARBA00022692"/>
    </source>
</evidence>
<evidence type="ECO:0000256" key="5">
    <source>
        <dbReference type="ARBA" id="ARBA00023136"/>
    </source>
</evidence>
<dbReference type="Gene3D" id="1.20.1250.20">
    <property type="entry name" value="MFS general substrate transporter like domains"/>
    <property type="match status" value="2"/>
</dbReference>
<keyword evidence="3 6" id="KW-0812">Transmembrane</keyword>
<gene>
    <name evidence="8" type="ORF">CWS72_08855</name>
</gene>
<evidence type="ECO:0000256" key="4">
    <source>
        <dbReference type="ARBA" id="ARBA00022989"/>
    </source>
</evidence>
<dbReference type="OrthoDB" id="9773957at2"/>
<feature type="transmembrane region" description="Helical" evidence="6">
    <location>
        <begin position="366"/>
        <end position="386"/>
    </location>
</feature>
<feature type="transmembrane region" description="Helical" evidence="6">
    <location>
        <begin position="150"/>
        <end position="169"/>
    </location>
</feature>
<keyword evidence="2" id="KW-0813">Transport</keyword>
<dbReference type="EMBL" id="PIUM01000007">
    <property type="protein sequence ID" value="PKU25029.1"/>
    <property type="molecule type" value="Genomic_DNA"/>
</dbReference>
<feature type="transmembrane region" description="Helical" evidence="6">
    <location>
        <begin position="316"/>
        <end position="335"/>
    </location>
</feature>
<feature type="transmembrane region" description="Helical" evidence="6">
    <location>
        <begin position="114"/>
        <end position="138"/>
    </location>
</feature>
<keyword evidence="4 6" id="KW-1133">Transmembrane helix</keyword>
<evidence type="ECO:0000313" key="9">
    <source>
        <dbReference type="Proteomes" id="UP000233293"/>
    </source>
</evidence>
<feature type="transmembrane region" description="Helical" evidence="6">
    <location>
        <begin position="56"/>
        <end position="76"/>
    </location>
</feature>
<protein>
    <submittedName>
        <fullName evidence="8">MFS transporter</fullName>
    </submittedName>
</protein>
<dbReference type="GO" id="GO:0005886">
    <property type="term" value="C:plasma membrane"/>
    <property type="evidence" value="ECO:0007669"/>
    <property type="project" value="TreeGrafter"/>
</dbReference>
<dbReference type="GO" id="GO:0022857">
    <property type="term" value="F:transmembrane transporter activity"/>
    <property type="evidence" value="ECO:0007669"/>
    <property type="project" value="InterPro"/>
</dbReference>
<feature type="transmembrane region" description="Helical" evidence="6">
    <location>
        <begin position="249"/>
        <end position="270"/>
    </location>
</feature>
<dbReference type="PANTHER" id="PTHR43791">
    <property type="entry name" value="PERMEASE-RELATED"/>
    <property type="match status" value="1"/>
</dbReference>
<feature type="transmembrane region" description="Helical" evidence="6">
    <location>
        <begin position="282"/>
        <end position="304"/>
    </location>
</feature>
<dbReference type="FunFam" id="1.20.1250.20:FF:000018">
    <property type="entry name" value="MFS transporter permease"/>
    <property type="match status" value="1"/>
</dbReference>
<comment type="caution">
    <text evidence="8">The sequence shown here is derived from an EMBL/GenBank/DDBJ whole genome shotgun (WGS) entry which is preliminary data.</text>
</comment>
<evidence type="ECO:0000313" key="8">
    <source>
        <dbReference type="EMBL" id="PKU25029.1"/>
    </source>
</evidence>
<evidence type="ECO:0000256" key="6">
    <source>
        <dbReference type="SAM" id="Phobius"/>
    </source>
</evidence>
<dbReference type="AlphaFoldDB" id="A0A2N3PX99"/>
<dbReference type="CDD" id="cd17319">
    <property type="entry name" value="MFS_ExuT_GudP_like"/>
    <property type="match status" value="1"/>
</dbReference>
<feature type="transmembrane region" description="Helical" evidence="6">
    <location>
        <begin position="406"/>
        <end position="425"/>
    </location>
</feature>
<name>A0A2N3PX99_9PROT</name>
<evidence type="ECO:0000256" key="2">
    <source>
        <dbReference type="ARBA" id="ARBA00022448"/>
    </source>
</evidence>
<dbReference type="InterPro" id="IPR011701">
    <property type="entry name" value="MFS"/>
</dbReference>
<sequence length="443" mass="47654">MTTTATVHADALARAIKKSAVRLLPFLALMYALSFVDRANVGFAKIAYQADTGISNAAYAFGAGIFFIGYAIFEVPSNLILHKIGAKIWMSRIMVTWGMVSASMIFATTETSFYVVRFLLGASEAGFFPGVILFLTYWFPAKQRSRALGLFYFGVPLAMLFGSPLSGYLLDMHGMFGFTNWQWMFIVEGLSASVVGVIAFFYLDSRPKTAKWLAEDERAALISEIEAEEAVKVKNAPNSVFGVLKSGRVLLFIAIYFCIQIGNAPLAFYLPSKLASSMGGQVNFMVGLLLSVPWLCTIFAMRLATKFADRHDNHRVVATCMLAAGILAFASLSVITTPVLTVLAFCIAIPGLVACQPVFWSLPTRYLGGTGAASGIAFIVSIGNLGGFVSPQIKAYADTLSGNTNTGFLVVAILCFVSVLLMCTLPHQPAAKPVAVGSEVETA</sequence>
<dbReference type="InterPro" id="IPR036259">
    <property type="entry name" value="MFS_trans_sf"/>
</dbReference>
<feature type="transmembrane region" description="Helical" evidence="6">
    <location>
        <begin position="341"/>
        <end position="359"/>
    </location>
</feature>
<keyword evidence="5 6" id="KW-0472">Membrane</keyword>
<feature type="transmembrane region" description="Helical" evidence="6">
    <location>
        <begin position="181"/>
        <end position="203"/>
    </location>
</feature>
<dbReference type="Pfam" id="PF07690">
    <property type="entry name" value="MFS_1"/>
    <property type="match status" value="1"/>
</dbReference>
<feature type="transmembrane region" description="Helical" evidence="6">
    <location>
        <begin position="88"/>
        <end position="108"/>
    </location>
</feature>
<evidence type="ECO:0000259" key="7">
    <source>
        <dbReference type="PROSITE" id="PS50850"/>
    </source>
</evidence>
<dbReference type="SUPFAM" id="SSF103473">
    <property type="entry name" value="MFS general substrate transporter"/>
    <property type="match status" value="1"/>
</dbReference>
<feature type="domain" description="Major facilitator superfamily (MFS) profile" evidence="7">
    <location>
        <begin position="23"/>
        <end position="430"/>
    </location>
</feature>
<dbReference type="InterPro" id="IPR020846">
    <property type="entry name" value="MFS_dom"/>
</dbReference>
<reference evidence="9" key="1">
    <citation type="submission" date="2017-12" db="EMBL/GenBank/DDBJ databases">
        <title>Draft genome sequence of Telmatospirillum siberiense 26-4b1T, an acidotolerant peatland alphaproteobacterium potentially involved in sulfur cycling.</title>
        <authorList>
            <person name="Hausmann B."/>
            <person name="Pjevac P."/>
            <person name="Schreck K."/>
            <person name="Herbold C.W."/>
            <person name="Daims H."/>
            <person name="Wagner M."/>
            <person name="Pester M."/>
            <person name="Loy A."/>
        </authorList>
    </citation>
    <scope>NUCLEOTIDE SEQUENCE [LARGE SCALE GENOMIC DNA]</scope>
    <source>
        <strain evidence="9">26-4b1</strain>
    </source>
</reference>
<organism evidence="8 9">
    <name type="scientific">Telmatospirillum siberiense</name>
    <dbReference type="NCBI Taxonomy" id="382514"/>
    <lineage>
        <taxon>Bacteria</taxon>
        <taxon>Pseudomonadati</taxon>
        <taxon>Pseudomonadota</taxon>
        <taxon>Alphaproteobacteria</taxon>
        <taxon>Rhodospirillales</taxon>
        <taxon>Rhodospirillaceae</taxon>
        <taxon>Telmatospirillum</taxon>
    </lineage>
</organism>
<evidence type="ECO:0000256" key="1">
    <source>
        <dbReference type="ARBA" id="ARBA00004141"/>
    </source>
</evidence>
<keyword evidence="9" id="KW-1185">Reference proteome</keyword>
<comment type="subcellular location">
    <subcellularLocation>
        <location evidence="1">Membrane</location>
        <topology evidence="1">Multi-pass membrane protein</topology>
    </subcellularLocation>
</comment>
<dbReference type="Proteomes" id="UP000233293">
    <property type="component" value="Unassembled WGS sequence"/>
</dbReference>
<dbReference type="PROSITE" id="PS50850">
    <property type="entry name" value="MFS"/>
    <property type="match status" value="1"/>
</dbReference>
<feature type="transmembrane region" description="Helical" evidence="6">
    <location>
        <begin position="20"/>
        <end position="36"/>
    </location>
</feature>
<accession>A0A2N3PX99</accession>
<proteinExistence type="predicted"/>
<dbReference type="PANTHER" id="PTHR43791:SF30">
    <property type="entry name" value="INNER MEMBRANE TRANSPORT PROTEIN RHMT"/>
    <property type="match status" value="1"/>
</dbReference>